<proteinExistence type="predicted"/>
<dbReference type="InterPro" id="IPR035892">
    <property type="entry name" value="C2_domain_sf"/>
</dbReference>
<evidence type="ECO:0000259" key="2">
    <source>
        <dbReference type="PROSITE" id="PS50004"/>
    </source>
</evidence>
<sequence length="413" mass="46175">MSHVVSDILLDKGCRSSPPSFLAGIRHKMLPFRRAKTLATSKNRNSAPPSQRLKYQNSKQSHLRPESKGSSYTLHISIHSAHVVAEKLSGKHGYRSTLALRDTNALTASDRFLSAPNHVVRKLLLKEKVIAKSSTHCWRTSVQQNQKGCISWKERFQFLVSDACPKCICVRLKSCTLFGLQTVGSCLVPITLESVNGVTDQWFDLLSSEHHVGQIRILMHMVASDSPDLLYKKSVTSIMNSKSVQCVNREKGMYEGIRSPGTAKCSKGKLNTADATSNCTAPFSPIMTLGTRSSEIDIERRPSYNPKYFTETCQSAAHLLARCYADIMERESRNILIDKDEISDEEELQDLLTCNNVLIEDEEDDIIRMTNDMHIDSLIPVASDICESQSIDRIDLPLSNDAFGVEEFASYDL</sequence>
<feature type="region of interest" description="Disordered" evidence="1">
    <location>
        <begin position="38"/>
        <end position="67"/>
    </location>
</feature>
<dbReference type="InterPro" id="IPR000008">
    <property type="entry name" value="C2_dom"/>
</dbReference>
<dbReference type="Proteomes" id="UP000053237">
    <property type="component" value="Unassembled WGS sequence"/>
</dbReference>
<feature type="domain" description="C2" evidence="2">
    <location>
        <begin position="55"/>
        <end position="203"/>
    </location>
</feature>
<dbReference type="PROSITE" id="PS50004">
    <property type="entry name" value="C2"/>
    <property type="match status" value="1"/>
</dbReference>
<protein>
    <recommendedName>
        <fullName evidence="2">C2 domain-containing protein</fullName>
    </recommendedName>
</protein>
<evidence type="ECO:0000313" key="3">
    <source>
        <dbReference type="EMBL" id="CCI44288.1"/>
    </source>
</evidence>
<dbReference type="InParanoid" id="A0A024GD79"/>
<dbReference type="CDD" id="cd00030">
    <property type="entry name" value="C2"/>
    <property type="match status" value="1"/>
</dbReference>
<name>A0A024GD79_9STRA</name>
<feature type="compositionally biased region" description="Polar residues" evidence="1">
    <location>
        <begin position="38"/>
        <end position="60"/>
    </location>
</feature>
<dbReference type="EMBL" id="CAIX01000065">
    <property type="protein sequence ID" value="CCI44288.1"/>
    <property type="molecule type" value="Genomic_DNA"/>
</dbReference>
<dbReference type="SUPFAM" id="SSF49562">
    <property type="entry name" value="C2 domain (Calcium/lipid-binding domain, CaLB)"/>
    <property type="match status" value="1"/>
</dbReference>
<reference evidence="3 4" key="1">
    <citation type="submission" date="2012-05" db="EMBL/GenBank/DDBJ databases">
        <title>Recombination and specialization in a pathogen metapopulation.</title>
        <authorList>
            <person name="Gardiner A."/>
            <person name="Kemen E."/>
            <person name="Schultz-Larsen T."/>
            <person name="MacLean D."/>
            <person name="Van Oosterhout C."/>
            <person name="Jones J.D.G."/>
        </authorList>
    </citation>
    <scope>NUCLEOTIDE SEQUENCE [LARGE SCALE GENOMIC DNA]</scope>
    <source>
        <strain evidence="3 4">Ac Nc2</strain>
    </source>
</reference>
<keyword evidence="4" id="KW-1185">Reference proteome</keyword>
<comment type="caution">
    <text evidence="3">The sequence shown here is derived from an EMBL/GenBank/DDBJ whole genome shotgun (WGS) entry which is preliminary data.</text>
</comment>
<evidence type="ECO:0000256" key="1">
    <source>
        <dbReference type="SAM" id="MobiDB-lite"/>
    </source>
</evidence>
<evidence type="ECO:0000313" key="4">
    <source>
        <dbReference type="Proteomes" id="UP000053237"/>
    </source>
</evidence>
<gene>
    <name evidence="3" type="ORF">BN9_050720</name>
</gene>
<dbReference type="AlphaFoldDB" id="A0A024GD79"/>
<accession>A0A024GD79</accession>
<organism evidence="3 4">
    <name type="scientific">Albugo candida</name>
    <dbReference type="NCBI Taxonomy" id="65357"/>
    <lineage>
        <taxon>Eukaryota</taxon>
        <taxon>Sar</taxon>
        <taxon>Stramenopiles</taxon>
        <taxon>Oomycota</taxon>
        <taxon>Peronosporomycetes</taxon>
        <taxon>Albuginales</taxon>
        <taxon>Albuginaceae</taxon>
        <taxon>Albugo</taxon>
    </lineage>
</organism>